<name>A0A1G4J222_9SACH</name>
<evidence type="ECO:0000256" key="5">
    <source>
        <dbReference type="ARBA" id="ARBA00023125"/>
    </source>
</evidence>
<dbReference type="GO" id="GO:0003697">
    <property type="term" value="F:single-stranded DNA binding"/>
    <property type="evidence" value="ECO:0007669"/>
    <property type="project" value="EnsemblFungi"/>
</dbReference>
<dbReference type="InterPro" id="IPR016266">
    <property type="entry name" value="POLE2"/>
</dbReference>
<evidence type="ECO:0000256" key="8">
    <source>
        <dbReference type="SAM" id="MobiDB-lite"/>
    </source>
</evidence>
<dbReference type="Proteomes" id="UP000190274">
    <property type="component" value="Chromosome C"/>
</dbReference>
<sequence length="700" mass="78650">MDSIVALPVKIPPGLLRPLAYRVLSKKYGLNIKSDGLAALAEYIGTRFGINWRKDSGTFQFLEQFAAIWDQQERGLFIDKAGVEEVIREVRERSRPVERSDTDLPKNLDRAKPIDNGNSEGAFKLKTLDTLLAHRGGASGEPDVLEAGTQTQSPIEEIEVDEDPQDGPGQPEEPIIDWQAHYKFVNAHSQQKFVYDITTRQYRLKVPKNDKTSMLPPETSNVSLYATRYHIVKDRTMRNEMFQGGGDAFQPLSSMTNLNDSMRNDSTQTMTITQIKNMLGRDGKSFLILGLLRTNAKGIWSLEDPSGSVEIDISQAIPTEGTFYVPGCIVLAEGIYYSASQKLYVASVVHPPGERRDVTMDAIGNLDLLGVHQLSNPYYISRLDKDLKIRLHLLEREMSDHRVVILGADIFLDRIHIMEALRKVLTKLETDPPLAIVFQGSFTSTPLFPVMNSKNISATTAYKNNFDALALLLSNFERLINESTFVFVPGPNDPWTSMVSLGTTGIWPQRPISSKFAQRVSRVCKKVIWASNPARIVYLSQELVLVRDDMNGRFKRHNILFPAVIDEEHEGEAEASFTQDSLMQEINDNYEGIDQLVKSQDQLSAGVREARKLVKTILDQGHLSPYASLVRPVVWDLDHTLHLSPIPTALILGDTTASQFEVTYNGCKAANTSTFVHKRSARYLEYIPSSRKVVQDEVYF</sequence>
<protein>
    <recommendedName>
        <fullName evidence="3">DNA polymerase epsilon subunit B</fullName>
    </recommendedName>
    <alternativeName>
        <fullName evidence="7">DNA polymerase II subunit 2</fullName>
    </alternativeName>
</protein>
<dbReference type="GO" id="GO:0030337">
    <property type="term" value="F:DNA polymerase processivity factor activity"/>
    <property type="evidence" value="ECO:0007669"/>
    <property type="project" value="EnsemblFungi"/>
</dbReference>
<evidence type="ECO:0000256" key="2">
    <source>
        <dbReference type="ARBA" id="ARBA00009560"/>
    </source>
</evidence>
<evidence type="ECO:0000313" key="10">
    <source>
        <dbReference type="EMBL" id="SCU83614.1"/>
    </source>
</evidence>
<dbReference type="GO" id="GO:0043596">
    <property type="term" value="C:nuclear replication fork"/>
    <property type="evidence" value="ECO:0007669"/>
    <property type="project" value="EnsemblFungi"/>
</dbReference>
<accession>A0A1G4J222</accession>
<keyword evidence="11" id="KW-1185">Reference proteome</keyword>
<dbReference type="EMBL" id="LT598459">
    <property type="protein sequence ID" value="SCU83614.1"/>
    <property type="molecule type" value="Genomic_DNA"/>
</dbReference>
<dbReference type="STRING" id="1266660.A0A1G4J222"/>
<evidence type="ECO:0000313" key="11">
    <source>
        <dbReference type="Proteomes" id="UP000190274"/>
    </source>
</evidence>
<dbReference type="Pfam" id="PF04042">
    <property type="entry name" value="DNA_pol_E_B"/>
    <property type="match status" value="1"/>
</dbReference>
<feature type="region of interest" description="Disordered" evidence="8">
    <location>
        <begin position="92"/>
        <end position="116"/>
    </location>
</feature>
<dbReference type="AlphaFoldDB" id="A0A1G4J222"/>
<dbReference type="GO" id="GO:0003887">
    <property type="term" value="F:DNA-directed DNA polymerase activity"/>
    <property type="evidence" value="ECO:0007669"/>
    <property type="project" value="EnsemblFungi"/>
</dbReference>
<dbReference type="GO" id="GO:0042276">
    <property type="term" value="P:error-prone translesion synthesis"/>
    <property type="evidence" value="ECO:0007669"/>
    <property type="project" value="EnsemblFungi"/>
</dbReference>
<comment type="similarity">
    <text evidence="2">Belongs to the DNA polymerase epsilon subunit B family.</text>
</comment>
<gene>
    <name evidence="10" type="ORF">LADA_0C12508G</name>
</gene>
<organism evidence="10 11">
    <name type="scientific">Lachancea dasiensis</name>
    <dbReference type="NCBI Taxonomy" id="1072105"/>
    <lineage>
        <taxon>Eukaryota</taxon>
        <taxon>Fungi</taxon>
        <taxon>Dikarya</taxon>
        <taxon>Ascomycota</taxon>
        <taxon>Saccharomycotina</taxon>
        <taxon>Saccharomycetes</taxon>
        <taxon>Saccharomycetales</taxon>
        <taxon>Saccharomycetaceae</taxon>
        <taxon>Lachancea</taxon>
    </lineage>
</organism>
<dbReference type="InterPro" id="IPR007185">
    <property type="entry name" value="DNA_pol_a/d/e_bsu"/>
</dbReference>
<dbReference type="PANTHER" id="PTHR12708">
    <property type="entry name" value="DNA POLYMERASE EPSILON SUBUNIT B"/>
    <property type="match status" value="1"/>
</dbReference>
<dbReference type="OrthoDB" id="10254730at2759"/>
<feature type="domain" description="DNA polymerase alpha/delta/epsilon subunit B" evidence="9">
    <location>
        <begin position="404"/>
        <end position="660"/>
    </location>
</feature>
<keyword evidence="5" id="KW-0238">DNA-binding</keyword>
<dbReference type="GO" id="GO:0008622">
    <property type="term" value="C:epsilon DNA polymerase complex"/>
    <property type="evidence" value="ECO:0007669"/>
    <property type="project" value="EnsemblFungi"/>
</dbReference>
<proteinExistence type="inferred from homology"/>
<reference evidence="11" key="1">
    <citation type="submission" date="2016-03" db="EMBL/GenBank/DDBJ databases">
        <authorList>
            <person name="Devillers H."/>
        </authorList>
    </citation>
    <scope>NUCLEOTIDE SEQUENCE [LARGE SCALE GENOMIC DNA]</scope>
</reference>
<evidence type="ECO:0000256" key="7">
    <source>
        <dbReference type="ARBA" id="ARBA00032930"/>
    </source>
</evidence>
<evidence type="ECO:0000259" key="9">
    <source>
        <dbReference type="Pfam" id="PF04042"/>
    </source>
</evidence>
<keyword evidence="6" id="KW-0539">Nucleus</keyword>
<evidence type="ECO:0000256" key="4">
    <source>
        <dbReference type="ARBA" id="ARBA00022705"/>
    </source>
</evidence>
<evidence type="ECO:0000256" key="3">
    <source>
        <dbReference type="ARBA" id="ARBA00016011"/>
    </source>
</evidence>
<comment type="subcellular location">
    <subcellularLocation>
        <location evidence="1">Nucleus</location>
    </subcellularLocation>
</comment>
<dbReference type="PANTHER" id="PTHR12708:SF0">
    <property type="entry name" value="DNA POLYMERASE EPSILON SUBUNIT 2"/>
    <property type="match status" value="1"/>
</dbReference>
<keyword evidence="4" id="KW-0235">DNA replication</keyword>
<evidence type="ECO:0000256" key="6">
    <source>
        <dbReference type="ARBA" id="ARBA00023242"/>
    </source>
</evidence>
<feature type="compositionally biased region" description="Basic and acidic residues" evidence="8">
    <location>
        <begin position="92"/>
        <end position="113"/>
    </location>
</feature>
<evidence type="ECO:0000256" key="1">
    <source>
        <dbReference type="ARBA" id="ARBA00004123"/>
    </source>
</evidence>
<dbReference type="GO" id="GO:0045005">
    <property type="term" value="P:DNA-templated DNA replication maintenance of fidelity"/>
    <property type="evidence" value="ECO:0007669"/>
    <property type="project" value="EnsemblFungi"/>
</dbReference>
<dbReference type="GO" id="GO:0003690">
    <property type="term" value="F:double-stranded DNA binding"/>
    <property type="evidence" value="ECO:0007669"/>
    <property type="project" value="EnsemblFungi"/>
</dbReference>
<dbReference type="GO" id="GO:0005737">
    <property type="term" value="C:cytoplasm"/>
    <property type="evidence" value="ECO:0007669"/>
    <property type="project" value="EnsemblFungi"/>
</dbReference>